<proteinExistence type="predicted"/>
<dbReference type="PANTHER" id="PTHR31528:SF15">
    <property type="entry name" value="RIBOFLAVIN-BINDING PROTEIN RIBY"/>
    <property type="match status" value="1"/>
</dbReference>
<dbReference type="InterPro" id="IPR015168">
    <property type="entry name" value="SsuA/THI5"/>
</dbReference>
<feature type="signal peptide" evidence="1">
    <location>
        <begin position="1"/>
        <end position="31"/>
    </location>
</feature>
<evidence type="ECO:0000256" key="1">
    <source>
        <dbReference type="SAM" id="SignalP"/>
    </source>
</evidence>
<keyword evidence="4" id="KW-1185">Reference proteome</keyword>
<feature type="domain" description="SsuA/THI5-like" evidence="2">
    <location>
        <begin position="64"/>
        <end position="272"/>
    </location>
</feature>
<accession>A0A916TEY0</accession>
<evidence type="ECO:0000313" key="4">
    <source>
        <dbReference type="Proteomes" id="UP000621454"/>
    </source>
</evidence>
<dbReference type="GO" id="GO:0009228">
    <property type="term" value="P:thiamine biosynthetic process"/>
    <property type="evidence" value="ECO:0007669"/>
    <property type="project" value="InterPro"/>
</dbReference>
<dbReference type="PANTHER" id="PTHR31528">
    <property type="entry name" value="4-AMINO-5-HYDROXYMETHYL-2-METHYLPYRIMIDINE PHOSPHATE SYNTHASE THI11-RELATED"/>
    <property type="match status" value="1"/>
</dbReference>
<dbReference type="InterPro" id="IPR006311">
    <property type="entry name" value="TAT_signal"/>
</dbReference>
<dbReference type="InterPro" id="IPR027939">
    <property type="entry name" value="NMT1/THI5"/>
</dbReference>
<feature type="chain" id="PRO_5037271878" evidence="1">
    <location>
        <begin position="32"/>
        <end position="358"/>
    </location>
</feature>
<name>A0A916TEY0_9ACTN</name>
<dbReference type="Proteomes" id="UP000621454">
    <property type="component" value="Unassembled WGS sequence"/>
</dbReference>
<keyword evidence="1" id="KW-0732">Signal</keyword>
<dbReference type="AlphaFoldDB" id="A0A916TEY0"/>
<dbReference type="EMBL" id="BMGC01000027">
    <property type="protein sequence ID" value="GGB41055.1"/>
    <property type="molecule type" value="Genomic_DNA"/>
</dbReference>
<comment type="caution">
    <text evidence="3">The sequence shown here is derived from an EMBL/GenBank/DDBJ whole genome shotgun (WGS) entry which is preliminary data.</text>
</comment>
<evidence type="ECO:0000259" key="2">
    <source>
        <dbReference type="Pfam" id="PF09084"/>
    </source>
</evidence>
<gene>
    <name evidence="3" type="ORF">GCM10011489_30790</name>
</gene>
<dbReference type="Pfam" id="PF09084">
    <property type="entry name" value="NMT1"/>
    <property type="match status" value="1"/>
</dbReference>
<dbReference type="SUPFAM" id="SSF53850">
    <property type="entry name" value="Periplasmic binding protein-like II"/>
    <property type="match status" value="1"/>
</dbReference>
<organism evidence="3 4">
    <name type="scientific">Gordonia jinhuaensis</name>
    <dbReference type="NCBI Taxonomy" id="1517702"/>
    <lineage>
        <taxon>Bacteria</taxon>
        <taxon>Bacillati</taxon>
        <taxon>Actinomycetota</taxon>
        <taxon>Actinomycetes</taxon>
        <taxon>Mycobacteriales</taxon>
        <taxon>Gordoniaceae</taxon>
        <taxon>Gordonia</taxon>
    </lineage>
</organism>
<reference evidence="3" key="2">
    <citation type="submission" date="2020-09" db="EMBL/GenBank/DDBJ databases">
        <authorList>
            <person name="Sun Q."/>
            <person name="Zhou Y."/>
        </authorList>
    </citation>
    <scope>NUCLEOTIDE SEQUENCE</scope>
    <source>
        <strain evidence="3">CGMCC 1.12827</strain>
    </source>
</reference>
<dbReference type="PROSITE" id="PS51318">
    <property type="entry name" value="TAT"/>
    <property type="match status" value="1"/>
</dbReference>
<protein>
    <submittedName>
        <fullName evidence="3">ABC transporter substrate-binding protein</fullName>
    </submittedName>
</protein>
<reference evidence="3" key="1">
    <citation type="journal article" date="2014" name="Int. J. Syst. Evol. Microbiol.">
        <title>Complete genome sequence of Corynebacterium casei LMG S-19264T (=DSM 44701T), isolated from a smear-ripened cheese.</title>
        <authorList>
            <consortium name="US DOE Joint Genome Institute (JGI-PGF)"/>
            <person name="Walter F."/>
            <person name="Albersmeier A."/>
            <person name="Kalinowski J."/>
            <person name="Ruckert C."/>
        </authorList>
    </citation>
    <scope>NUCLEOTIDE SEQUENCE</scope>
    <source>
        <strain evidence="3">CGMCC 1.12827</strain>
    </source>
</reference>
<dbReference type="Gene3D" id="3.40.190.10">
    <property type="entry name" value="Periplasmic binding protein-like II"/>
    <property type="match status" value="2"/>
</dbReference>
<sequence>MNTTMTAMNRRGFLRAVGASGLIVAGGATLAACGTSSKSGSAYGVTKDGSRFGTVPMQLGWIKNAQFAGEYFADQRGYYKQAGMTVNLIAGGAAATGVEAGIDTGKVWVGTSTPQNTGSAVAKGVPVTIVGATMQESPNCILSPASKPLNSPAELKGLKVGVSDHNVPVFTALLKANGMSASDVKIVPMQYDPSPLANGEVDAMSAFITNEPITLAAKGFQTHSFMYGDHGLSMAAQVFVVPTSAVQKQRDMVKAFLSAEAKGWRDAVADPAKGASYAVNTYGADQKLDINTQTKLLQASIPLIATPQTKANGLFLLTDDQIDQNITSLRGAGIDVDAAKLFDMSVLKELYSDDKTLI</sequence>
<evidence type="ECO:0000313" key="3">
    <source>
        <dbReference type="EMBL" id="GGB41055.1"/>
    </source>
</evidence>